<dbReference type="InterPro" id="IPR013848">
    <property type="entry name" value="Methylthiotransferase_N"/>
</dbReference>
<evidence type="ECO:0000313" key="11">
    <source>
        <dbReference type="EnsemblMetazoa" id="XP_038078177.1"/>
    </source>
</evidence>
<keyword evidence="4" id="KW-0949">S-adenosyl-L-methionine</keyword>
<accession>A0A914BRN9</accession>
<evidence type="ECO:0000256" key="5">
    <source>
        <dbReference type="ARBA" id="ARBA00022723"/>
    </source>
</evidence>
<dbReference type="InterPro" id="IPR023404">
    <property type="entry name" value="rSAM_horseshoe"/>
</dbReference>
<dbReference type="PROSITE" id="PS51918">
    <property type="entry name" value="RADICAL_SAM"/>
    <property type="match status" value="1"/>
</dbReference>
<sequence>MAASICPRSVTHFRRKCLIFRHNRGFSNSMKLRVAAHHYEEVNNAFNAAFHRPIVKKLSFAIRHARACSNVSHDVVGKGTQLTRKRAELSDKLEDGPSLQDFIIASNQSESVYDEDLTQEPVPYLLRNSTEARNRKVYFETYGCQMNVNDTEIAWAILREEGFQKVDDVLKADVILAVTCAIRENAEQKIWNRLEYFQALKKRRRRNQPPLKVGLLGCMAERLKKEILERSKIVDIVAGPDAYRDLPRLLSVAHSGQAAINVMLSMDETYADVVPVRLNQESKSAFISIMRGCDNMCSYCIVPFTRGRERSRPISSILEEVRILSDQGVKEVTLLGQNVNSYRDTSEATYYGHGTAPDTADPSTHLARGFSTIYKPKTGGRRFADLLEKVAQVDPEMRVRFTSPHPKDFPDEVLHLIRDCDNICKQVHMPAQSGSTEVLKRMRRGYTREAYLDLVAHIRSTIPQVSLSSDFITGFCGETESEHEDTLSLLRLVRYNYAFLFAYSMRKKTHAYHRMQDDVPEEVKQRRLREVIALCREGMAEANAEQLGRRQLVLIEGVSKRSDEDLVGRNDGNIKVVFPDVKVPCSISDKSYSTSLKPGDYVAVHIDSCNSQVLKGSPLYRTTLKNFHRTEQAADAWHSAEVNR</sequence>
<dbReference type="GO" id="GO:0005829">
    <property type="term" value="C:cytosol"/>
    <property type="evidence" value="ECO:0007669"/>
    <property type="project" value="TreeGrafter"/>
</dbReference>
<dbReference type="SUPFAM" id="SSF102114">
    <property type="entry name" value="Radical SAM enzymes"/>
    <property type="match status" value="1"/>
</dbReference>
<keyword evidence="12" id="KW-1185">Reference proteome</keyword>
<evidence type="ECO:0000256" key="2">
    <source>
        <dbReference type="ARBA" id="ARBA00009815"/>
    </source>
</evidence>
<dbReference type="InterPro" id="IPR020612">
    <property type="entry name" value="Methylthiotransferase_CS"/>
</dbReference>
<evidence type="ECO:0000313" key="12">
    <source>
        <dbReference type="Proteomes" id="UP000887568"/>
    </source>
</evidence>
<dbReference type="PROSITE" id="PS51449">
    <property type="entry name" value="MTTASE_N"/>
    <property type="match status" value="1"/>
</dbReference>
<dbReference type="InterPro" id="IPR007197">
    <property type="entry name" value="rSAM"/>
</dbReference>
<dbReference type="InterPro" id="IPR005839">
    <property type="entry name" value="Methylthiotransferase"/>
</dbReference>
<dbReference type="Gene3D" id="3.40.50.12160">
    <property type="entry name" value="Methylthiotransferase, N-terminal domain"/>
    <property type="match status" value="1"/>
</dbReference>
<dbReference type="Pfam" id="PF04055">
    <property type="entry name" value="Radical_SAM"/>
    <property type="match status" value="1"/>
</dbReference>
<dbReference type="PROSITE" id="PS01278">
    <property type="entry name" value="MTTASE_RADICAL"/>
    <property type="match status" value="1"/>
</dbReference>
<evidence type="ECO:0000259" key="10">
    <source>
        <dbReference type="PROSITE" id="PS51918"/>
    </source>
</evidence>
<evidence type="ECO:0000256" key="3">
    <source>
        <dbReference type="ARBA" id="ARBA00022485"/>
    </source>
</evidence>
<dbReference type="SFLD" id="SFLDG01061">
    <property type="entry name" value="methylthiotransferase"/>
    <property type="match status" value="1"/>
</dbReference>
<organism evidence="11 12">
    <name type="scientific">Patiria miniata</name>
    <name type="common">Bat star</name>
    <name type="synonym">Asterina miniata</name>
    <dbReference type="NCBI Taxonomy" id="46514"/>
    <lineage>
        <taxon>Eukaryota</taxon>
        <taxon>Metazoa</taxon>
        <taxon>Echinodermata</taxon>
        <taxon>Eleutherozoa</taxon>
        <taxon>Asterozoa</taxon>
        <taxon>Asteroidea</taxon>
        <taxon>Valvatacea</taxon>
        <taxon>Valvatida</taxon>
        <taxon>Asterinidae</taxon>
        <taxon>Patiria</taxon>
    </lineage>
</organism>
<keyword evidence="7" id="KW-0411">Iron-sulfur</keyword>
<dbReference type="OrthoDB" id="190098at2759"/>
<dbReference type="SFLD" id="SFLDG01082">
    <property type="entry name" value="B12-binding_domain_containing"/>
    <property type="match status" value="1"/>
</dbReference>
<name>A0A914BRN9_PATMI</name>
<dbReference type="HAMAP" id="MF_01864">
    <property type="entry name" value="tRNA_metthiotr_MiaB"/>
    <property type="match status" value="1"/>
</dbReference>
<evidence type="ECO:0000256" key="7">
    <source>
        <dbReference type="ARBA" id="ARBA00023014"/>
    </source>
</evidence>
<dbReference type="SFLD" id="SFLDF00273">
    <property type="entry name" value="(dimethylallyl)adenosine_tRNA"/>
    <property type="match status" value="1"/>
</dbReference>
<dbReference type="GO" id="GO:0005739">
    <property type="term" value="C:mitochondrion"/>
    <property type="evidence" value="ECO:0007669"/>
    <property type="project" value="TreeGrafter"/>
</dbReference>
<evidence type="ECO:0000259" key="9">
    <source>
        <dbReference type="PROSITE" id="PS51449"/>
    </source>
</evidence>
<feature type="domain" description="Radical SAM core" evidence="10">
    <location>
        <begin position="279"/>
        <end position="541"/>
    </location>
</feature>
<keyword evidence="3" id="KW-0004">4Fe-4S</keyword>
<dbReference type="Gene3D" id="3.80.30.20">
    <property type="entry name" value="tm_1862 like domain"/>
    <property type="match status" value="1"/>
</dbReference>
<dbReference type="EnsemblMetazoa" id="XM_038222249.1">
    <property type="protein sequence ID" value="XP_038078177.1"/>
    <property type="gene ID" value="LOC119745708"/>
</dbReference>
<dbReference type="GeneID" id="119745708"/>
<dbReference type="SFLD" id="SFLDS00029">
    <property type="entry name" value="Radical_SAM"/>
    <property type="match status" value="1"/>
</dbReference>
<dbReference type="SFLD" id="SFLDF00413">
    <property type="entry name" value="CDK5RAP1"/>
    <property type="match status" value="1"/>
</dbReference>
<dbReference type="OMA" id="CEHFHIP"/>
<keyword evidence="6" id="KW-0408">Iron</keyword>
<dbReference type="GO" id="GO:0035597">
    <property type="term" value="F:tRNA-2-methylthio-N(6)-dimethylallyladenosine(37) synthase activity"/>
    <property type="evidence" value="ECO:0007669"/>
    <property type="project" value="TreeGrafter"/>
</dbReference>
<protein>
    <recommendedName>
        <fullName evidence="13">CDK5 regulatory subunit-associated protein 1</fullName>
    </recommendedName>
</protein>
<feature type="domain" description="TRAM" evidence="8">
    <location>
        <begin position="544"/>
        <end position="620"/>
    </location>
</feature>
<dbReference type="InterPro" id="IPR058240">
    <property type="entry name" value="rSAM_sf"/>
</dbReference>
<dbReference type="Pfam" id="PF00919">
    <property type="entry name" value="UPF0004"/>
    <property type="match status" value="1"/>
</dbReference>
<dbReference type="InterPro" id="IPR002792">
    <property type="entry name" value="TRAM_dom"/>
</dbReference>
<dbReference type="PANTHER" id="PTHR43020:SF2">
    <property type="entry name" value="MITOCHONDRIAL TRNA METHYLTHIOTRANSFERASE CDK5RAP1"/>
    <property type="match status" value="1"/>
</dbReference>
<dbReference type="PANTHER" id="PTHR43020">
    <property type="entry name" value="CDK5 REGULATORY SUBUNIT-ASSOCIATED PROTEIN 1"/>
    <property type="match status" value="1"/>
</dbReference>
<dbReference type="PROSITE" id="PS50926">
    <property type="entry name" value="TRAM"/>
    <property type="match status" value="1"/>
</dbReference>
<dbReference type="GO" id="GO:0080090">
    <property type="term" value="P:regulation of primary metabolic process"/>
    <property type="evidence" value="ECO:0007669"/>
    <property type="project" value="UniProtKB-ARBA"/>
</dbReference>
<reference evidence="11" key="1">
    <citation type="submission" date="2022-11" db="UniProtKB">
        <authorList>
            <consortium name="EnsemblMetazoa"/>
        </authorList>
    </citation>
    <scope>IDENTIFICATION</scope>
</reference>
<comment type="similarity">
    <text evidence="2">Belongs to the methylthiotransferase family. MiaB subfamily.</text>
</comment>
<dbReference type="GO" id="GO:0051539">
    <property type="term" value="F:4 iron, 4 sulfur cluster binding"/>
    <property type="evidence" value="ECO:0007669"/>
    <property type="project" value="UniProtKB-KW"/>
</dbReference>
<dbReference type="RefSeq" id="XP_038078177.1">
    <property type="nucleotide sequence ID" value="XM_038222249.1"/>
</dbReference>
<dbReference type="InterPro" id="IPR006463">
    <property type="entry name" value="MiaB_methiolase"/>
</dbReference>
<keyword evidence="5" id="KW-0479">Metal-binding</keyword>
<dbReference type="GO" id="GO:0046872">
    <property type="term" value="F:metal ion binding"/>
    <property type="evidence" value="ECO:0007669"/>
    <property type="project" value="UniProtKB-KW"/>
</dbReference>
<dbReference type="FunFam" id="3.40.50.12160:FF:000003">
    <property type="entry name" value="CDK5 regulatory subunit-associated protein 1"/>
    <property type="match status" value="1"/>
</dbReference>
<evidence type="ECO:0008006" key="13">
    <source>
        <dbReference type="Google" id="ProtNLM"/>
    </source>
</evidence>
<evidence type="ECO:0000256" key="4">
    <source>
        <dbReference type="ARBA" id="ARBA00022691"/>
    </source>
</evidence>
<feature type="domain" description="MTTase N-terminal" evidence="9">
    <location>
        <begin position="135"/>
        <end position="255"/>
    </location>
</feature>
<comment type="cofactor">
    <cofactor evidence="1">
        <name>[4Fe-4S] cluster</name>
        <dbReference type="ChEBI" id="CHEBI:49883"/>
    </cofactor>
</comment>
<dbReference type="FunFam" id="3.80.30.20:FF:000003">
    <property type="entry name" value="CDK5 regulatory subunit-associated protein 1"/>
    <property type="match status" value="1"/>
</dbReference>
<dbReference type="InterPro" id="IPR038135">
    <property type="entry name" value="Methylthiotransferase_N_sf"/>
</dbReference>
<dbReference type="Proteomes" id="UP000887568">
    <property type="component" value="Unplaced"/>
</dbReference>
<dbReference type="GO" id="GO:0060255">
    <property type="term" value="P:regulation of macromolecule metabolic process"/>
    <property type="evidence" value="ECO:0007669"/>
    <property type="project" value="UniProtKB-ARBA"/>
</dbReference>
<evidence type="ECO:0000256" key="6">
    <source>
        <dbReference type="ARBA" id="ARBA00023004"/>
    </source>
</evidence>
<dbReference type="SMART" id="SM00729">
    <property type="entry name" value="Elp3"/>
    <property type="match status" value="1"/>
</dbReference>
<dbReference type="CTD" id="51654"/>
<dbReference type="NCBIfam" id="TIGR00089">
    <property type="entry name" value="MiaB/RimO family radical SAM methylthiotransferase"/>
    <property type="match status" value="1"/>
</dbReference>
<evidence type="ECO:0000259" key="8">
    <source>
        <dbReference type="PROSITE" id="PS50926"/>
    </source>
</evidence>
<dbReference type="Pfam" id="PF01938">
    <property type="entry name" value="TRAM"/>
    <property type="match status" value="1"/>
</dbReference>
<evidence type="ECO:0000256" key="1">
    <source>
        <dbReference type="ARBA" id="ARBA00001966"/>
    </source>
</evidence>
<dbReference type="AlphaFoldDB" id="A0A914BRN9"/>
<proteinExistence type="inferred from homology"/>
<dbReference type="InterPro" id="IPR006638">
    <property type="entry name" value="Elp3/MiaA/NifB-like_rSAM"/>
</dbReference>